<dbReference type="AlphaFoldDB" id="A0A0C9W6W8"/>
<feature type="compositionally biased region" description="Basic and acidic residues" evidence="1">
    <location>
        <begin position="630"/>
        <end position="641"/>
    </location>
</feature>
<dbReference type="PANTHER" id="PTHR31912:SF34">
    <property type="entry name" value="NOTOCHORD-RELATED PROTEIN"/>
    <property type="match status" value="1"/>
</dbReference>
<organism evidence="2 3">
    <name type="scientific">Hydnomerulius pinastri MD-312</name>
    <dbReference type="NCBI Taxonomy" id="994086"/>
    <lineage>
        <taxon>Eukaryota</taxon>
        <taxon>Fungi</taxon>
        <taxon>Dikarya</taxon>
        <taxon>Basidiomycota</taxon>
        <taxon>Agaricomycotina</taxon>
        <taxon>Agaricomycetes</taxon>
        <taxon>Agaricomycetidae</taxon>
        <taxon>Boletales</taxon>
        <taxon>Boletales incertae sedis</taxon>
        <taxon>Leucogyrophana</taxon>
    </lineage>
</organism>
<accession>A0A0C9W6W8</accession>
<protein>
    <submittedName>
        <fullName evidence="2">Uncharacterized protein</fullName>
    </submittedName>
</protein>
<name>A0A0C9W6W8_9AGAM</name>
<evidence type="ECO:0000313" key="3">
    <source>
        <dbReference type="Proteomes" id="UP000053820"/>
    </source>
</evidence>
<proteinExistence type="predicted"/>
<feature type="non-terminal residue" evidence="2">
    <location>
        <position position="1"/>
    </location>
</feature>
<keyword evidence="3" id="KW-1185">Reference proteome</keyword>
<evidence type="ECO:0000256" key="1">
    <source>
        <dbReference type="SAM" id="MobiDB-lite"/>
    </source>
</evidence>
<dbReference type="HOGENOM" id="CLU_004591_2_3_1"/>
<dbReference type="OrthoDB" id="2506088at2759"/>
<reference evidence="2 3" key="1">
    <citation type="submission" date="2014-04" db="EMBL/GenBank/DDBJ databases">
        <title>Evolutionary Origins and Diversification of the Mycorrhizal Mutualists.</title>
        <authorList>
            <consortium name="DOE Joint Genome Institute"/>
            <consortium name="Mycorrhizal Genomics Consortium"/>
            <person name="Kohler A."/>
            <person name="Kuo A."/>
            <person name="Nagy L.G."/>
            <person name="Floudas D."/>
            <person name="Copeland A."/>
            <person name="Barry K.W."/>
            <person name="Cichocki N."/>
            <person name="Veneault-Fourrey C."/>
            <person name="LaButti K."/>
            <person name="Lindquist E.A."/>
            <person name="Lipzen A."/>
            <person name="Lundell T."/>
            <person name="Morin E."/>
            <person name="Murat C."/>
            <person name="Riley R."/>
            <person name="Ohm R."/>
            <person name="Sun H."/>
            <person name="Tunlid A."/>
            <person name="Henrissat B."/>
            <person name="Grigoriev I.V."/>
            <person name="Hibbett D.S."/>
            <person name="Martin F."/>
        </authorList>
    </citation>
    <scope>NUCLEOTIDE SEQUENCE [LARGE SCALE GENOMIC DNA]</scope>
    <source>
        <strain evidence="2 3">MD-312</strain>
    </source>
</reference>
<dbReference type="EMBL" id="KN839853">
    <property type="protein sequence ID" value="KIJ62748.1"/>
    <property type="molecule type" value="Genomic_DNA"/>
</dbReference>
<evidence type="ECO:0000313" key="2">
    <source>
        <dbReference type="EMBL" id="KIJ62748.1"/>
    </source>
</evidence>
<feature type="region of interest" description="Disordered" evidence="1">
    <location>
        <begin position="630"/>
        <end position="659"/>
    </location>
</feature>
<gene>
    <name evidence="2" type="ORF">HYDPIDRAFT_93359</name>
</gene>
<sequence>NEWHPAYDCDTKQEILFRVIPIFLPADNPQQSELCSHVGLKGNFWCRICGLGGTEQERETNDAYHEHFFPGKPRDPKATLDAIKSQLTAAALGVQETVTVLQRQSGVKDKLAEFWIQQLIEKARALQRERIQSPVTCDKRLNSAPLRSQFRPGDHYNSLLTVPALDVHQDSPAEMLHTYLLGNDKYEWHLLNSPWTAAQCRLFATRLQSSNIDGLSIPPVRAAYIIQYKNGLIGKHFKTLQQLAFFHLDDTLCPPLVQDLCRATGELGALLWYHEIEDMDAYLSDLLIFVANLLDIWAKIDPKRIFVKAKLHILTHLEANIRRHGPAILFATEIFECFNAIFRMCSVLSNHLAASRDIAWSFADMERFKHTISGGWWKIADQTYVSASPSVTAYFSDVHIQRRLGFASRADLIPGMTKCPRKNRSATLDWRDIIGTSAVANAHPKWTTLSWNTCTQVISQQQDVCRVGSWVFVNAEVSLKTVIGRIRNILQADGETSGESVVVLDQFTVSNGRHPHFGMPEVIRPHNPCLLTVPSIDILFIANVQHNCHDTKCTPSGRRFRQQERMNSSVEEHYIEHKDDDNFLLNTHALHNAAVLRKTLPRHLTAPVPYVPIEERRAAHDELATKLRAEQDAKRAKDKANRVARKAKQAPKESGQAPTTGAVLAVCDMMVDIAQSDATPTG</sequence>
<dbReference type="Proteomes" id="UP000053820">
    <property type="component" value="Unassembled WGS sequence"/>
</dbReference>
<dbReference type="PANTHER" id="PTHR31912">
    <property type="entry name" value="IP13529P"/>
    <property type="match status" value="1"/>
</dbReference>